<dbReference type="Gene3D" id="3.40.50.720">
    <property type="entry name" value="NAD(P)-binding Rossmann-like Domain"/>
    <property type="match status" value="2"/>
</dbReference>
<evidence type="ECO:0000256" key="1">
    <source>
        <dbReference type="ARBA" id="ARBA00007430"/>
    </source>
</evidence>
<dbReference type="InterPro" id="IPR036291">
    <property type="entry name" value="NAD(P)-bd_dom_sf"/>
</dbReference>
<sequence length="602" mass="67733">MKLNNLNRTTKRIILMCIDAILLLLALQLSNGFIHFFANVSTEKFIITYILLIFIYFCTAWKLKIFSIINRFTDYRVLFNLTISITVAYLFILFSTFFYSSFSYRFIFLGWFFSIPILMLPRITWRVLGEKSEKNTKSKIQKKVRTLVIGAGSGGSLFVNTVLSGKSDIEIIGIVDADINKHGTYIHGIKVLGDRNDIPEIVRNYEVEQVTIAIPSLNGTEREKLVEICNDLQVTVNSMPSVEDVVVGKVSTHQLREIDIADLLGRKEVFLDQREFNHYFTHKTVLVTGAGGSIGSEICRQISKFKPAKLLLMGHGENSIYLIHRELTNHYKNEFEIVPIIADIQDRELMFSMMTSYKPDIVYHAAAHKHVPLMEYNPKESVKNNIFGTKNVAEAAKEAGVSKFVMVSTDKAVNPPNVMGATKRLAEMIVTGLNEVGKTQFVAVRFGNVLGSRGSVVPVFKEQIAKGGPLTVTDFRMTRYFMTIPEASRLVIQAGYLAHGGEIFVLDMGDPVKIVDLAKKVIKLSGHTVEEIGIVESGIRPGEKLYEELLSSEELVSEQIHEKIFIGKVTSKPLEEVESFVNGLLELDEVNLKERLLAYAKQ</sequence>
<keyword evidence="2" id="KW-1133">Transmembrane helix</keyword>
<dbReference type="RefSeq" id="WP_176694222.1">
    <property type="nucleotide sequence ID" value="NZ_CTEN01000002.1"/>
</dbReference>
<dbReference type="Pfam" id="PF02719">
    <property type="entry name" value="Polysacc_synt_2"/>
    <property type="match status" value="1"/>
</dbReference>
<evidence type="ECO:0000256" key="2">
    <source>
        <dbReference type="SAM" id="Phobius"/>
    </source>
</evidence>
<name>A0A0E3WEY3_9STRE</name>
<dbReference type="InterPro" id="IPR051203">
    <property type="entry name" value="Polysaccharide_Synthase-Rel"/>
</dbReference>
<feature type="transmembrane region" description="Helical" evidence="2">
    <location>
        <begin position="46"/>
        <end position="65"/>
    </location>
</feature>
<gene>
    <name evidence="4" type="ORF">BN1356_00872</name>
</gene>
<evidence type="ECO:0000313" key="5">
    <source>
        <dbReference type="Proteomes" id="UP000198604"/>
    </source>
</evidence>
<proteinExistence type="inferred from homology"/>
<feature type="domain" description="Polysaccharide biosynthesis protein CapD-like" evidence="3">
    <location>
        <begin position="285"/>
        <end position="567"/>
    </location>
</feature>
<dbReference type="PANTHER" id="PTHR43318:SF1">
    <property type="entry name" value="POLYSACCHARIDE BIOSYNTHESIS PROTEIN EPSC-RELATED"/>
    <property type="match status" value="1"/>
</dbReference>
<dbReference type="Proteomes" id="UP000198604">
    <property type="component" value="Unassembled WGS sequence"/>
</dbReference>
<feature type="transmembrane region" description="Helical" evidence="2">
    <location>
        <begin position="146"/>
        <end position="163"/>
    </location>
</feature>
<protein>
    <submittedName>
        <fullName evidence="4">Polysaccharide biosynthesis protein</fullName>
    </submittedName>
</protein>
<keyword evidence="2" id="KW-0472">Membrane</keyword>
<evidence type="ECO:0000259" key="3">
    <source>
        <dbReference type="Pfam" id="PF02719"/>
    </source>
</evidence>
<organism evidence="4 5">
    <name type="scientific">Streptococcus varani</name>
    <dbReference type="NCBI Taxonomy" id="1608583"/>
    <lineage>
        <taxon>Bacteria</taxon>
        <taxon>Bacillati</taxon>
        <taxon>Bacillota</taxon>
        <taxon>Bacilli</taxon>
        <taxon>Lactobacillales</taxon>
        <taxon>Streptococcaceae</taxon>
        <taxon>Streptococcus</taxon>
    </lineage>
</organism>
<dbReference type="InterPro" id="IPR003869">
    <property type="entry name" value="Polysac_CapD-like"/>
</dbReference>
<feature type="transmembrane region" description="Helical" evidence="2">
    <location>
        <begin position="12"/>
        <end position="34"/>
    </location>
</feature>
<reference evidence="5" key="1">
    <citation type="submission" date="2015-03" db="EMBL/GenBank/DDBJ databases">
        <authorList>
            <person name="Urmite Genomes"/>
        </authorList>
    </citation>
    <scope>NUCLEOTIDE SEQUENCE [LARGE SCALE GENOMIC DNA]</scope>
    <source>
        <strain evidence="5">FF10</strain>
    </source>
</reference>
<accession>A0A0E3WEY3</accession>
<dbReference type="AlphaFoldDB" id="A0A0E3WEY3"/>
<evidence type="ECO:0000313" key="4">
    <source>
        <dbReference type="EMBL" id="CQR24525.1"/>
    </source>
</evidence>
<keyword evidence="5" id="KW-1185">Reference proteome</keyword>
<feature type="transmembrane region" description="Helical" evidence="2">
    <location>
        <begin position="106"/>
        <end position="125"/>
    </location>
</feature>
<dbReference type="STRING" id="1608583.BN1356_00872"/>
<dbReference type="SUPFAM" id="SSF51735">
    <property type="entry name" value="NAD(P)-binding Rossmann-fold domains"/>
    <property type="match status" value="2"/>
</dbReference>
<comment type="similarity">
    <text evidence="1">Belongs to the polysaccharide synthase family.</text>
</comment>
<dbReference type="Pfam" id="PF13727">
    <property type="entry name" value="CoA_binding_3"/>
    <property type="match status" value="1"/>
</dbReference>
<dbReference type="CDD" id="cd05237">
    <property type="entry name" value="UDP_invert_4-6DH_SDR_e"/>
    <property type="match status" value="1"/>
</dbReference>
<keyword evidence="2" id="KW-0812">Transmembrane</keyword>
<dbReference type="PANTHER" id="PTHR43318">
    <property type="entry name" value="UDP-N-ACETYLGLUCOSAMINE 4,6-DEHYDRATASE"/>
    <property type="match status" value="1"/>
</dbReference>
<feature type="transmembrane region" description="Helical" evidence="2">
    <location>
        <begin position="77"/>
        <end position="100"/>
    </location>
</feature>
<dbReference type="EMBL" id="CTEN01000002">
    <property type="protein sequence ID" value="CQR24525.1"/>
    <property type="molecule type" value="Genomic_DNA"/>
</dbReference>